<accession>A0A9E8CR73</accession>
<gene>
    <name evidence="3" type="ORF">NWE54_09350</name>
</gene>
<evidence type="ECO:0000313" key="3">
    <source>
        <dbReference type="EMBL" id="UZF88964.1"/>
    </source>
</evidence>
<dbReference type="AlphaFoldDB" id="A0A9E8CR73"/>
<feature type="domain" description="Response receiver" evidence="2">
    <location>
        <begin position="17"/>
        <end position="209"/>
    </location>
</feature>
<name>A0A9E8CR73_9HYPH</name>
<sequence>MKKLSFDDYGKKAAKRFLKTAIVIDDDIIAPPEATPTDPVDAPDFAAGGEEPAAAPGESAAKAAAVGDPDTGSPSDLLIKPLADAFLDNQIVCGVLKPMASDKDEDVVSRAVKAAAVADIVIVDWYLRKTDDELALAILTDILKSDQSREGRLRLIIVYTSAVPLDDRRKKLAAHLKSNGIQCELDANEDTLIGAANCRIRFVQKKVGKQGKPVESLPELAVAEFSQLSSGLLSNFALLGIGALRDATHHLLATFHRRLDPAFVGHRMLSPDPGDARGFAMSLLMLQIRGTLSLPNRLGGSLGHDEIEAWFDHNFAGEGIEKDLEKLKLKREDLKTKVLAGGCEDHQFHQGLFVPGGNGDPKSAERTASQDFARLATYVREFKGFTALPEGWLPTLTLGTLVRTMEAKPRYFLCVQPACDTVRVEEARYFPFIQLAVGGKKGDNIVVQAEGGRVLLNVKKEPGARHYDKFAPDPETRSIRAFARVEGGVIRGYSFSASEGRVYEWVGDIDSTKAQRIAVDLASTLARVGIDEYEWLRRGGSAKS</sequence>
<evidence type="ECO:0000259" key="2">
    <source>
        <dbReference type="Pfam" id="PF19192"/>
    </source>
</evidence>
<feature type="compositionally biased region" description="Low complexity" evidence="1">
    <location>
        <begin position="42"/>
        <end position="65"/>
    </location>
</feature>
<feature type="region of interest" description="Disordered" evidence="1">
    <location>
        <begin position="30"/>
        <end position="69"/>
    </location>
</feature>
<dbReference type="Pfam" id="PF19192">
    <property type="entry name" value="Response_reg_2"/>
    <property type="match status" value="1"/>
</dbReference>
<proteinExistence type="predicted"/>
<dbReference type="InterPro" id="IPR043834">
    <property type="entry name" value="REC"/>
</dbReference>
<dbReference type="EMBL" id="CP102774">
    <property type="protein sequence ID" value="UZF88964.1"/>
    <property type="molecule type" value="Genomic_DNA"/>
</dbReference>
<evidence type="ECO:0000256" key="1">
    <source>
        <dbReference type="SAM" id="MobiDB-lite"/>
    </source>
</evidence>
<protein>
    <submittedName>
        <fullName evidence="3">Response regulator receiver domain</fullName>
    </submittedName>
</protein>
<organism evidence="3">
    <name type="scientific">Bosea sp. NBC_00436</name>
    <dbReference type="NCBI Taxonomy" id="2969620"/>
    <lineage>
        <taxon>Bacteria</taxon>
        <taxon>Pseudomonadati</taxon>
        <taxon>Pseudomonadota</taxon>
        <taxon>Alphaproteobacteria</taxon>
        <taxon>Hyphomicrobiales</taxon>
        <taxon>Boseaceae</taxon>
        <taxon>Bosea</taxon>
    </lineage>
</organism>
<reference evidence="3" key="1">
    <citation type="submission" date="2022-08" db="EMBL/GenBank/DDBJ databases">
        <title>Complete Genome Sequences of 2 Bosea sp. soil isolates.</title>
        <authorList>
            <person name="Alvarez Arevalo M."/>
            <person name="Sterndorff E.B."/>
            <person name="Faurdal D."/>
            <person name="Joergensen T.S."/>
            <person name="Weber T."/>
        </authorList>
    </citation>
    <scope>NUCLEOTIDE SEQUENCE</scope>
    <source>
        <strain evidence="3">NBC_00436</strain>
    </source>
</reference>